<evidence type="ECO:0000256" key="3">
    <source>
        <dbReference type="ARBA" id="ARBA00022692"/>
    </source>
</evidence>
<protein>
    <recommendedName>
        <fullName evidence="8">MotA/TolQ/ExbB proton channel domain-containing protein</fullName>
    </recommendedName>
</protein>
<dbReference type="GO" id="GO:0015031">
    <property type="term" value="P:protein transport"/>
    <property type="evidence" value="ECO:0007669"/>
    <property type="project" value="UniProtKB-KW"/>
</dbReference>
<dbReference type="PATRIC" id="fig|993516.3.peg.6238"/>
<keyword evidence="2" id="KW-1003">Cell membrane</keyword>
<gene>
    <name evidence="9" type="ORF">RBSWK_05820</name>
</gene>
<feature type="transmembrane region" description="Helical" evidence="7">
    <location>
        <begin position="61"/>
        <end position="83"/>
    </location>
</feature>
<evidence type="ECO:0000313" key="10">
    <source>
        <dbReference type="Proteomes" id="UP000010959"/>
    </source>
</evidence>
<evidence type="ECO:0000256" key="4">
    <source>
        <dbReference type="ARBA" id="ARBA00022989"/>
    </source>
</evidence>
<keyword evidence="6" id="KW-0813">Transport</keyword>
<evidence type="ECO:0000313" key="9">
    <source>
        <dbReference type="EMBL" id="ELP30222.1"/>
    </source>
</evidence>
<evidence type="ECO:0000256" key="1">
    <source>
        <dbReference type="ARBA" id="ARBA00004651"/>
    </source>
</evidence>
<sequence length="118" mass="12779">MRNMQIVLQGPLSVSQNACSFLVNLGMLGTVLGLTMTFAAISSGMSDTSDIKAVTESLQTALGGLSTAFMTTLAAAFFGGVLISRVNLVTCRFLNEFMTILELWLQSTDFENLEKEER</sequence>
<proteinExistence type="inferred from homology"/>
<keyword evidence="4 7" id="KW-1133">Transmembrane helix</keyword>
<evidence type="ECO:0000256" key="5">
    <source>
        <dbReference type="ARBA" id="ARBA00023136"/>
    </source>
</evidence>
<dbReference type="Proteomes" id="UP000010959">
    <property type="component" value="Unassembled WGS sequence"/>
</dbReference>
<reference evidence="9 10" key="1">
    <citation type="journal article" date="2013" name="Mar. Genomics">
        <title>Expression of sulfatases in Rhodopirellula baltica and the diversity of sulfatases in the genus Rhodopirellula.</title>
        <authorList>
            <person name="Wegner C.E."/>
            <person name="Richter-Heitmann T."/>
            <person name="Klindworth A."/>
            <person name="Klockow C."/>
            <person name="Richter M."/>
            <person name="Achstetter T."/>
            <person name="Glockner F.O."/>
            <person name="Harder J."/>
        </authorList>
    </citation>
    <scope>NUCLEOTIDE SEQUENCE [LARGE SCALE GENOMIC DNA]</scope>
    <source>
        <strain evidence="9 10">SWK14</strain>
    </source>
</reference>
<feature type="transmembrane region" description="Helical" evidence="7">
    <location>
        <begin position="21"/>
        <end position="41"/>
    </location>
</feature>
<evidence type="ECO:0000256" key="7">
    <source>
        <dbReference type="SAM" id="Phobius"/>
    </source>
</evidence>
<comment type="caution">
    <text evidence="9">The sequence shown here is derived from an EMBL/GenBank/DDBJ whole genome shotgun (WGS) entry which is preliminary data.</text>
</comment>
<evidence type="ECO:0000259" key="8">
    <source>
        <dbReference type="Pfam" id="PF01618"/>
    </source>
</evidence>
<keyword evidence="6" id="KW-0653">Protein transport</keyword>
<organism evidence="9 10">
    <name type="scientific">Rhodopirellula baltica SWK14</name>
    <dbReference type="NCBI Taxonomy" id="993516"/>
    <lineage>
        <taxon>Bacteria</taxon>
        <taxon>Pseudomonadati</taxon>
        <taxon>Planctomycetota</taxon>
        <taxon>Planctomycetia</taxon>
        <taxon>Pirellulales</taxon>
        <taxon>Pirellulaceae</taxon>
        <taxon>Rhodopirellula</taxon>
    </lineage>
</organism>
<name>L7C991_RHOBT</name>
<dbReference type="EMBL" id="AMWG01000163">
    <property type="protein sequence ID" value="ELP30222.1"/>
    <property type="molecule type" value="Genomic_DNA"/>
</dbReference>
<feature type="domain" description="MotA/TolQ/ExbB proton channel" evidence="8">
    <location>
        <begin position="12"/>
        <end position="79"/>
    </location>
</feature>
<comment type="similarity">
    <text evidence="6">Belongs to the exbB/tolQ family.</text>
</comment>
<accession>L7C991</accession>
<keyword evidence="3 7" id="KW-0812">Transmembrane</keyword>
<evidence type="ECO:0000256" key="2">
    <source>
        <dbReference type="ARBA" id="ARBA00022475"/>
    </source>
</evidence>
<dbReference type="GO" id="GO:0005886">
    <property type="term" value="C:plasma membrane"/>
    <property type="evidence" value="ECO:0007669"/>
    <property type="project" value="UniProtKB-SubCell"/>
</dbReference>
<dbReference type="Pfam" id="PF01618">
    <property type="entry name" value="MotA_ExbB"/>
    <property type="match status" value="1"/>
</dbReference>
<keyword evidence="5 7" id="KW-0472">Membrane</keyword>
<evidence type="ECO:0000256" key="6">
    <source>
        <dbReference type="RuleBase" id="RU004057"/>
    </source>
</evidence>
<comment type="subcellular location">
    <subcellularLocation>
        <location evidence="1">Cell membrane</location>
        <topology evidence="1">Multi-pass membrane protein</topology>
    </subcellularLocation>
    <subcellularLocation>
        <location evidence="6">Membrane</location>
        <topology evidence="6">Multi-pass membrane protein</topology>
    </subcellularLocation>
</comment>
<dbReference type="AlphaFoldDB" id="L7C991"/>
<dbReference type="InterPro" id="IPR002898">
    <property type="entry name" value="MotA_ExbB_proton_chnl"/>
</dbReference>